<accession>A0A833EB76</accession>
<protein>
    <recommendedName>
        <fullName evidence="1">PD-(D/E)XK endonuclease-like domain-containing protein</fullName>
    </recommendedName>
</protein>
<name>A0A833EB76_CALS0</name>
<proteinExistence type="predicted"/>
<dbReference type="Pfam" id="PF12705">
    <property type="entry name" value="PDDEXK_1"/>
    <property type="match status" value="1"/>
</dbReference>
<dbReference type="Proteomes" id="UP000608579">
    <property type="component" value="Unassembled WGS sequence"/>
</dbReference>
<dbReference type="InterPro" id="IPR038726">
    <property type="entry name" value="PDDEXK_AddAB-type"/>
</dbReference>
<dbReference type="PANTHER" id="PTHR14464:SF4">
    <property type="entry name" value="EXONUCLEASE V"/>
    <property type="match status" value="1"/>
</dbReference>
<dbReference type="InterPro" id="IPR011604">
    <property type="entry name" value="PDDEXK-like_dom_sf"/>
</dbReference>
<dbReference type="EMBL" id="DQVM01000001">
    <property type="protein sequence ID" value="HIQ28939.1"/>
    <property type="molecule type" value="Genomic_DNA"/>
</dbReference>
<dbReference type="PANTHER" id="PTHR14464">
    <property type="entry name" value="EXONUCLEASE V"/>
    <property type="match status" value="1"/>
</dbReference>
<dbReference type="GO" id="GO:0045145">
    <property type="term" value="F:single-stranded DNA 5'-3' DNA exonuclease activity"/>
    <property type="evidence" value="ECO:0007669"/>
    <property type="project" value="InterPro"/>
</dbReference>
<dbReference type="Gene3D" id="3.90.320.10">
    <property type="match status" value="1"/>
</dbReference>
<dbReference type="GO" id="GO:0036297">
    <property type="term" value="P:interstrand cross-link repair"/>
    <property type="evidence" value="ECO:0007669"/>
    <property type="project" value="TreeGrafter"/>
</dbReference>
<gene>
    <name evidence="2" type="ORF">EYH45_00065</name>
</gene>
<evidence type="ECO:0000313" key="2">
    <source>
        <dbReference type="EMBL" id="HIQ28939.1"/>
    </source>
</evidence>
<comment type="caution">
    <text evidence="2">The sequence shown here is derived from an EMBL/GenBank/DDBJ whole genome shotgun (WGS) entry which is preliminary data.</text>
</comment>
<evidence type="ECO:0000259" key="1">
    <source>
        <dbReference type="Pfam" id="PF12705"/>
    </source>
</evidence>
<feature type="domain" description="PD-(D/E)XK endonuclease-like" evidence="1">
    <location>
        <begin position="45"/>
        <end position="239"/>
    </location>
</feature>
<evidence type="ECO:0000313" key="3">
    <source>
        <dbReference type="Proteomes" id="UP000608579"/>
    </source>
</evidence>
<dbReference type="AlphaFoldDB" id="A0A833EB76"/>
<dbReference type="InterPro" id="IPR019190">
    <property type="entry name" value="EXOV"/>
</dbReference>
<organism evidence="2 3">
    <name type="scientific">Caldiarchaeum subterraneum</name>
    <dbReference type="NCBI Taxonomy" id="311458"/>
    <lineage>
        <taxon>Archaea</taxon>
        <taxon>Nitrososphaerota</taxon>
        <taxon>Candidatus Caldarchaeales</taxon>
        <taxon>Candidatus Caldarchaeaceae</taxon>
        <taxon>Candidatus Caldarchaeum</taxon>
    </lineage>
</organism>
<reference evidence="2" key="1">
    <citation type="journal article" date="2020" name="ISME J.">
        <title>Gammaproteobacteria mediating utilization of methyl-, sulfur- and petroleum organic compounds in deep ocean hydrothermal plumes.</title>
        <authorList>
            <person name="Zhou Z."/>
            <person name="Liu Y."/>
            <person name="Pan J."/>
            <person name="Cron B.R."/>
            <person name="Toner B.M."/>
            <person name="Anantharaman K."/>
            <person name="Breier J.A."/>
            <person name="Dick G.J."/>
            <person name="Li M."/>
        </authorList>
    </citation>
    <scope>NUCLEOTIDE SEQUENCE</scope>
    <source>
        <strain evidence="2">SZUA-1515</strain>
    </source>
</reference>
<sequence length="247" mass="28253">MRSDSDLGNYRFGAGVIPVSWVAEQFFCELKLEYMLKLGQAETEEMREGVEVHEEVLEMEEASADELMQLIKSRGDFIASFPLVGSVNNLLLVGVPDAIYFKKGNPIYVIELKTTRGILRIWRDQVIQAMLYGLLLEEMGFNTKELKLLILKLRLDGGISEGDRRSLIDNLIDYAEKNKLQELEERLNRRARVYVIKYSRYEALEAVKWASGYWLMQRDAVSTKKPGKCRACEFSSACPRSLVLPSP</sequence>